<gene>
    <name evidence="2" type="ORF">PECAL_6P08110</name>
</gene>
<protein>
    <submittedName>
        <fullName evidence="2">Uncharacterized protein</fullName>
    </submittedName>
</protein>
<feature type="non-terminal residue" evidence="2">
    <location>
        <position position="1"/>
    </location>
</feature>
<sequence length="322" mass="35989">TQQQDLVPAARPPHAGKQQVRGELRPSTAPRAVVPRQRLALAEAQGRHRADARAVAERPQERHQRAALAREAAPLVRVDGLPHLPPSQPVVVVEGRHAHRGALDEQRRRVRRRQVTGHDLLQDAPRVHGEIRQVHGPVARARPPPPRFFLQDLASLFCQIRRQPRRLGARAPHQGPDLVRGVARAEDQPRRGEPVPQPREAVHVAETTQTRPEDGPLRRARLLVVVRRPPFVGRGRHGQAEPPRELGLQDGGARVVVARDHYETVAVAQHLERAPCPGGRDEERCEACHWAALICCPARRRRVACVAAAHGTGYQRFRPQRE</sequence>
<feature type="compositionally biased region" description="Basic and acidic residues" evidence="1">
    <location>
        <begin position="183"/>
        <end position="193"/>
    </location>
</feature>
<organism evidence="2 3">
    <name type="scientific">Pelagomonas calceolata</name>
    <dbReference type="NCBI Taxonomy" id="35677"/>
    <lineage>
        <taxon>Eukaryota</taxon>
        <taxon>Sar</taxon>
        <taxon>Stramenopiles</taxon>
        <taxon>Ochrophyta</taxon>
        <taxon>Pelagophyceae</taxon>
        <taxon>Pelagomonadales</taxon>
        <taxon>Pelagomonadaceae</taxon>
        <taxon>Pelagomonas</taxon>
    </lineage>
</organism>
<feature type="region of interest" description="Disordered" evidence="1">
    <location>
        <begin position="183"/>
        <end position="216"/>
    </location>
</feature>
<evidence type="ECO:0000313" key="2">
    <source>
        <dbReference type="EMBL" id="CAH0379209.1"/>
    </source>
</evidence>
<dbReference type="AlphaFoldDB" id="A0A8J2T2Q9"/>
<reference evidence="2" key="1">
    <citation type="submission" date="2021-11" db="EMBL/GenBank/DDBJ databases">
        <authorList>
            <consortium name="Genoscope - CEA"/>
            <person name="William W."/>
        </authorList>
    </citation>
    <scope>NUCLEOTIDE SEQUENCE</scope>
</reference>
<dbReference type="EMBL" id="CAKKNE010000006">
    <property type="protein sequence ID" value="CAH0379209.1"/>
    <property type="molecule type" value="Genomic_DNA"/>
</dbReference>
<dbReference type="Proteomes" id="UP000789595">
    <property type="component" value="Unassembled WGS sequence"/>
</dbReference>
<accession>A0A8J2T2Q9</accession>
<keyword evidence="3" id="KW-1185">Reference proteome</keyword>
<feature type="region of interest" description="Disordered" evidence="1">
    <location>
        <begin position="1"/>
        <end position="31"/>
    </location>
</feature>
<name>A0A8J2T2Q9_9STRA</name>
<comment type="caution">
    <text evidence="2">The sequence shown here is derived from an EMBL/GenBank/DDBJ whole genome shotgun (WGS) entry which is preliminary data.</text>
</comment>
<proteinExistence type="predicted"/>
<evidence type="ECO:0000256" key="1">
    <source>
        <dbReference type="SAM" id="MobiDB-lite"/>
    </source>
</evidence>
<evidence type="ECO:0000313" key="3">
    <source>
        <dbReference type="Proteomes" id="UP000789595"/>
    </source>
</evidence>